<accession>A0ABC8V5J9</accession>
<dbReference type="Proteomes" id="UP001642360">
    <property type="component" value="Unassembled WGS sequence"/>
</dbReference>
<dbReference type="Pfam" id="PF03140">
    <property type="entry name" value="DUF247"/>
    <property type="match status" value="1"/>
</dbReference>
<name>A0ABC8V5J9_9AQUA</name>
<protein>
    <submittedName>
        <fullName evidence="1">Uncharacterized protein</fullName>
    </submittedName>
</protein>
<dbReference type="AlphaFoldDB" id="A0ABC8V5J9"/>
<proteinExistence type="predicted"/>
<dbReference type="EMBL" id="CAUOFW020010535">
    <property type="protein sequence ID" value="CAK9188605.1"/>
    <property type="molecule type" value="Genomic_DNA"/>
</dbReference>
<gene>
    <name evidence="1" type="ORF">ILEXP_LOCUS59297</name>
</gene>
<reference evidence="1 2" key="1">
    <citation type="submission" date="2024-02" db="EMBL/GenBank/DDBJ databases">
        <authorList>
            <person name="Vignale AGUSTIN F."/>
            <person name="Sosa J E."/>
            <person name="Modenutti C."/>
        </authorList>
    </citation>
    <scope>NUCLEOTIDE SEQUENCE [LARGE SCALE GENOMIC DNA]</scope>
</reference>
<evidence type="ECO:0000313" key="2">
    <source>
        <dbReference type="Proteomes" id="UP001642360"/>
    </source>
</evidence>
<comment type="caution">
    <text evidence="1">The sequence shown here is derived from an EMBL/GenBank/DDBJ whole genome shotgun (WGS) entry which is preliminary data.</text>
</comment>
<keyword evidence="2" id="KW-1185">Reference proteome</keyword>
<sequence length="106" mass="11972">MGYMNSSKAIPWSNLISLLELSFEYAKNIANPDNLPETIPQVRHLVDFIRALYLPSNIRALLRDKGKFSYTPSATELQEAGVNFKKGKGNRLLDITFVKGVLEFLI</sequence>
<dbReference type="InterPro" id="IPR004158">
    <property type="entry name" value="DUF247_pln"/>
</dbReference>
<evidence type="ECO:0000313" key="1">
    <source>
        <dbReference type="EMBL" id="CAK9188605.1"/>
    </source>
</evidence>
<organism evidence="1 2">
    <name type="scientific">Ilex paraguariensis</name>
    <name type="common">yerba mate</name>
    <dbReference type="NCBI Taxonomy" id="185542"/>
    <lineage>
        <taxon>Eukaryota</taxon>
        <taxon>Viridiplantae</taxon>
        <taxon>Streptophyta</taxon>
        <taxon>Embryophyta</taxon>
        <taxon>Tracheophyta</taxon>
        <taxon>Spermatophyta</taxon>
        <taxon>Magnoliopsida</taxon>
        <taxon>eudicotyledons</taxon>
        <taxon>Gunneridae</taxon>
        <taxon>Pentapetalae</taxon>
        <taxon>asterids</taxon>
        <taxon>campanulids</taxon>
        <taxon>Aquifoliales</taxon>
        <taxon>Aquifoliaceae</taxon>
        <taxon>Ilex</taxon>
    </lineage>
</organism>